<keyword evidence="2" id="KW-1185">Reference proteome</keyword>
<reference evidence="1" key="1">
    <citation type="journal article" date="2020" name="Nat. Commun.">
        <title>Large-scale genome sequencing of mycorrhizal fungi provides insights into the early evolution of symbiotic traits.</title>
        <authorList>
            <person name="Miyauchi S."/>
            <person name="Kiss E."/>
            <person name="Kuo A."/>
            <person name="Drula E."/>
            <person name="Kohler A."/>
            <person name="Sanchez-Garcia M."/>
            <person name="Morin E."/>
            <person name="Andreopoulos B."/>
            <person name="Barry K.W."/>
            <person name="Bonito G."/>
            <person name="Buee M."/>
            <person name="Carver A."/>
            <person name="Chen C."/>
            <person name="Cichocki N."/>
            <person name="Clum A."/>
            <person name="Culley D."/>
            <person name="Crous P.W."/>
            <person name="Fauchery L."/>
            <person name="Girlanda M."/>
            <person name="Hayes R.D."/>
            <person name="Keri Z."/>
            <person name="LaButti K."/>
            <person name="Lipzen A."/>
            <person name="Lombard V."/>
            <person name="Magnuson J."/>
            <person name="Maillard F."/>
            <person name="Murat C."/>
            <person name="Nolan M."/>
            <person name="Ohm R.A."/>
            <person name="Pangilinan J."/>
            <person name="Pereira M.F."/>
            <person name="Perotto S."/>
            <person name="Peter M."/>
            <person name="Pfister S."/>
            <person name="Riley R."/>
            <person name="Sitrit Y."/>
            <person name="Stielow J.B."/>
            <person name="Szollosi G."/>
            <person name="Zifcakova L."/>
            <person name="Stursova M."/>
            <person name="Spatafora J.W."/>
            <person name="Tedersoo L."/>
            <person name="Vaario L.M."/>
            <person name="Yamada A."/>
            <person name="Yan M."/>
            <person name="Wang P."/>
            <person name="Xu J."/>
            <person name="Bruns T."/>
            <person name="Baldrian P."/>
            <person name="Vilgalys R."/>
            <person name="Dunand C."/>
            <person name="Henrissat B."/>
            <person name="Grigoriev I.V."/>
            <person name="Hibbett D."/>
            <person name="Nagy L.G."/>
            <person name="Martin F.M."/>
        </authorList>
    </citation>
    <scope>NUCLEOTIDE SEQUENCE</scope>
    <source>
        <strain evidence="1">UP504</strain>
    </source>
</reference>
<gene>
    <name evidence="1" type="ORF">BS47DRAFT_160274</name>
</gene>
<comment type="caution">
    <text evidence="1">The sequence shown here is derived from an EMBL/GenBank/DDBJ whole genome shotgun (WGS) entry which is preliminary data.</text>
</comment>
<protein>
    <submittedName>
        <fullName evidence="1">Uncharacterized protein</fullName>
    </submittedName>
</protein>
<accession>A0A9P6APL2</accession>
<proteinExistence type="predicted"/>
<name>A0A9P6APL2_9AGAM</name>
<dbReference type="OrthoDB" id="74314at2759"/>
<organism evidence="1 2">
    <name type="scientific">Hydnum rufescens UP504</name>
    <dbReference type="NCBI Taxonomy" id="1448309"/>
    <lineage>
        <taxon>Eukaryota</taxon>
        <taxon>Fungi</taxon>
        <taxon>Dikarya</taxon>
        <taxon>Basidiomycota</taxon>
        <taxon>Agaricomycotina</taxon>
        <taxon>Agaricomycetes</taxon>
        <taxon>Cantharellales</taxon>
        <taxon>Hydnaceae</taxon>
        <taxon>Hydnum</taxon>
    </lineage>
</organism>
<evidence type="ECO:0000313" key="2">
    <source>
        <dbReference type="Proteomes" id="UP000886523"/>
    </source>
</evidence>
<sequence length="126" mass="14388">MGGIRTIYSLSQNLSGQALFSPILMFPRACAPSTNTVILISLSRRVFGHSREQQCTSDYARPPLLLQLRTADPRRYSSRAGPTLWLVKRIKEVLLWREGWKYTATFISAYAAICLFLSCQMRHIHL</sequence>
<dbReference type="AlphaFoldDB" id="A0A9P6APL2"/>
<evidence type="ECO:0000313" key="1">
    <source>
        <dbReference type="EMBL" id="KAF9509342.1"/>
    </source>
</evidence>
<dbReference type="EMBL" id="MU129037">
    <property type="protein sequence ID" value="KAF9509342.1"/>
    <property type="molecule type" value="Genomic_DNA"/>
</dbReference>
<dbReference type="Proteomes" id="UP000886523">
    <property type="component" value="Unassembled WGS sequence"/>
</dbReference>